<dbReference type="PRINTS" id="PR00038">
    <property type="entry name" value="HTHLUXR"/>
</dbReference>
<dbReference type="PROSITE" id="PS00622">
    <property type="entry name" value="HTH_LUXR_1"/>
    <property type="match status" value="1"/>
</dbReference>
<accession>A0AAN1FMD8</accession>
<protein>
    <submittedName>
        <fullName evidence="2">Helix-turn-helix transcriptional regulator</fullName>
    </submittedName>
</protein>
<dbReference type="InterPro" id="IPR000792">
    <property type="entry name" value="Tscrpt_reg_LuxR_C"/>
</dbReference>
<evidence type="ECO:0000313" key="2">
    <source>
        <dbReference type="EMBL" id="ASI93050.1"/>
    </source>
</evidence>
<dbReference type="SUPFAM" id="SSF52172">
    <property type="entry name" value="CheY-like"/>
    <property type="match status" value="1"/>
</dbReference>
<dbReference type="Proteomes" id="UP000197092">
    <property type="component" value="Chromosome 2"/>
</dbReference>
<gene>
    <name evidence="2" type="ORF">BSZ05_25175</name>
</gene>
<dbReference type="PANTHER" id="PTHR45566:SF1">
    <property type="entry name" value="HTH-TYPE TRANSCRIPTIONAL REGULATOR YHJB-RELATED"/>
    <property type="match status" value="1"/>
</dbReference>
<dbReference type="GO" id="GO:0003677">
    <property type="term" value="F:DNA binding"/>
    <property type="evidence" value="ECO:0007669"/>
    <property type="project" value="InterPro"/>
</dbReference>
<dbReference type="RefSeq" id="WP_088878845.1">
    <property type="nucleotide sequence ID" value="NZ_CP018309.1"/>
</dbReference>
<reference evidence="3" key="1">
    <citation type="submission" date="2016-12" db="EMBL/GenBank/DDBJ databases">
        <title>Comparative genomic analysis reveals the diversity, evolution, and environmental adaptation strategies of the genus Vibrio.</title>
        <authorList>
            <person name="Lin H."/>
            <person name="Wang X."/>
            <person name="Zhang X.-H."/>
        </authorList>
    </citation>
    <scope>NUCLEOTIDE SEQUENCE [LARGE SCALE GENOMIC DNA]</scope>
    <source>
        <strain evidence="3">QT6D1</strain>
    </source>
</reference>
<dbReference type="EMBL" id="CP018309">
    <property type="protein sequence ID" value="ASI93050.1"/>
    <property type="molecule type" value="Genomic_DNA"/>
</dbReference>
<dbReference type="InterPro" id="IPR011006">
    <property type="entry name" value="CheY-like_superfamily"/>
</dbReference>
<dbReference type="KEGG" id="vsh:BSZ05_25175"/>
<dbReference type="PROSITE" id="PS50043">
    <property type="entry name" value="HTH_LUXR_2"/>
    <property type="match status" value="1"/>
</dbReference>
<proteinExistence type="predicted"/>
<name>A0AAN1FMD8_9VIBR</name>
<dbReference type="SUPFAM" id="SSF46894">
    <property type="entry name" value="C-terminal effector domain of the bipartite response regulators"/>
    <property type="match status" value="1"/>
</dbReference>
<dbReference type="CDD" id="cd06170">
    <property type="entry name" value="LuxR_C_like"/>
    <property type="match status" value="1"/>
</dbReference>
<dbReference type="InterPro" id="IPR016032">
    <property type="entry name" value="Sig_transdc_resp-reg_C-effctor"/>
</dbReference>
<feature type="domain" description="HTH luxR-type" evidence="1">
    <location>
        <begin position="136"/>
        <end position="201"/>
    </location>
</feature>
<dbReference type="Gene3D" id="3.40.50.2300">
    <property type="match status" value="1"/>
</dbReference>
<sequence length="205" mass="23234">MLQKNSVNFIVIEPQPLLQRSLLELLSNQIYTENVYSVLDCEEAELIIQHECIQGILFDPMNDLAGASKLVEVLSNSYPHIYTIAYTMNTSMSCIQLFGKMNIMGVVCRLDSIETLESALSAAASGYEFKKYQGFGKVDKKQLSERELLVLKLLSEGHRNKEVARRLNISDKTVATYKKRVLEKLEVSNIIELMKKTNDCADFIT</sequence>
<dbReference type="AlphaFoldDB" id="A0AAN1FMD8"/>
<dbReference type="SMART" id="SM00421">
    <property type="entry name" value="HTH_LUXR"/>
    <property type="match status" value="1"/>
</dbReference>
<dbReference type="InterPro" id="IPR051015">
    <property type="entry name" value="EvgA-like"/>
</dbReference>
<organism evidence="2 3">
    <name type="scientific">Vibrio mediterranei</name>
    <dbReference type="NCBI Taxonomy" id="689"/>
    <lineage>
        <taxon>Bacteria</taxon>
        <taxon>Pseudomonadati</taxon>
        <taxon>Pseudomonadota</taxon>
        <taxon>Gammaproteobacteria</taxon>
        <taxon>Vibrionales</taxon>
        <taxon>Vibrionaceae</taxon>
        <taxon>Vibrio</taxon>
    </lineage>
</organism>
<dbReference type="GO" id="GO:0006355">
    <property type="term" value="P:regulation of DNA-templated transcription"/>
    <property type="evidence" value="ECO:0007669"/>
    <property type="project" value="InterPro"/>
</dbReference>
<dbReference type="PANTHER" id="PTHR45566">
    <property type="entry name" value="HTH-TYPE TRANSCRIPTIONAL REGULATOR YHJB-RELATED"/>
    <property type="match status" value="1"/>
</dbReference>
<evidence type="ECO:0000313" key="3">
    <source>
        <dbReference type="Proteomes" id="UP000197092"/>
    </source>
</evidence>
<dbReference type="Pfam" id="PF00196">
    <property type="entry name" value="GerE"/>
    <property type="match status" value="1"/>
</dbReference>
<evidence type="ECO:0000259" key="1">
    <source>
        <dbReference type="PROSITE" id="PS50043"/>
    </source>
</evidence>